<keyword evidence="7" id="KW-1185">Reference proteome</keyword>
<dbReference type="PANTHER" id="PTHR33705">
    <property type="entry name" value="PHOSPHOCARRIER PROTEIN HPR"/>
    <property type="match status" value="1"/>
</dbReference>
<dbReference type="InParanoid" id="D1C9M6"/>
<dbReference type="NCBIfam" id="TIGR01003">
    <property type="entry name" value="PTS_HPr_family"/>
    <property type="match status" value="1"/>
</dbReference>
<name>D1C9M6_SPHTD</name>
<keyword evidence="6" id="KW-0808">Transferase</keyword>
<dbReference type="GO" id="GO:0009401">
    <property type="term" value="P:phosphoenolpyruvate-dependent sugar phosphotransferase system"/>
    <property type="evidence" value="ECO:0007669"/>
    <property type="project" value="UniProtKB-KW"/>
</dbReference>
<dbReference type="AlphaFoldDB" id="D1C9M6"/>
<dbReference type="KEGG" id="sti:Sthe_3119"/>
<evidence type="ECO:0000256" key="1">
    <source>
        <dbReference type="ARBA" id="ARBA00004496"/>
    </source>
</evidence>
<dbReference type="FunCoup" id="D1C9M6">
    <property type="interactions" value="154"/>
</dbReference>
<dbReference type="HOGENOM" id="CLU_136230_2_2_0"/>
<dbReference type="PRINTS" id="PR00107">
    <property type="entry name" value="PHOSPHOCPHPR"/>
</dbReference>
<evidence type="ECO:0000256" key="3">
    <source>
        <dbReference type="ARBA" id="ARBA00022490"/>
    </source>
</evidence>
<dbReference type="PROSITE" id="PS00369">
    <property type="entry name" value="PTS_HPR_HIS"/>
    <property type="match status" value="1"/>
</dbReference>
<dbReference type="PROSITE" id="PS00589">
    <property type="entry name" value="PTS_HPR_SER"/>
    <property type="match status" value="1"/>
</dbReference>
<comment type="subcellular location">
    <subcellularLocation>
        <location evidence="1">Cytoplasm</location>
    </subcellularLocation>
</comment>
<dbReference type="PANTHER" id="PTHR33705:SF2">
    <property type="entry name" value="PHOSPHOCARRIER PROTEIN NPR"/>
    <property type="match status" value="1"/>
</dbReference>
<dbReference type="RefSeq" id="WP_012873554.1">
    <property type="nucleotide sequence ID" value="NC_013524.1"/>
</dbReference>
<dbReference type="InterPro" id="IPR035895">
    <property type="entry name" value="HPr-like_sf"/>
</dbReference>
<dbReference type="InterPro" id="IPR000032">
    <property type="entry name" value="HPr-like"/>
</dbReference>
<gene>
    <name evidence="6" type="ordered locus">Sthe_3119</name>
</gene>
<dbReference type="Gene3D" id="3.30.1340.10">
    <property type="entry name" value="HPr-like"/>
    <property type="match status" value="1"/>
</dbReference>
<proteinExistence type="inferred from homology"/>
<dbReference type="InterPro" id="IPR002114">
    <property type="entry name" value="PTS_HPr_Ser_P_site"/>
</dbReference>
<keyword evidence="4" id="KW-0598">Phosphotransferase system</keyword>
<dbReference type="Proteomes" id="UP000002027">
    <property type="component" value="Chromosome 2"/>
</dbReference>
<dbReference type="OrthoDB" id="9809047at2"/>
<comment type="similarity">
    <text evidence="2">Belongs to the HPr family.</text>
</comment>
<feature type="domain" description="HPr" evidence="5">
    <location>
        <begin position="1"/>
        <end position="91"/>
    </location>
</feature>
<evidence type="ECO:0000313" key="6">
    <source>
        <dbReference type="EMBL" id="ACZ40519.1"/>
    </source>
</evidence>
<dbReference type="Pfam" id="PF00381">
    <property type="entry name" value="PTS-HPr"/>
    <property type="match status" value="1"/>
</dbReference>
<dbReference type="InterPro" id="IPR001020">
    <property type="entry name" value="PTS_HPr_His_P_site"/>
</dbReference>
<reference evidence="6 7" key="2">
    <citation type="journal article" date="2010" name="Stand. Genomic Sci.">
        <title>Complete genome sequence of Desulfohalobium retbaense type strain (HR(100)).</title>
        <authorList>
            <person name="Spring S."/>
            <person name="Nolan M."/>
            <person name="Lapidus A."/>
            <person name="Glavina Del Rio T."/>
            <person name="Copeland A."/>
            <person name="Tice H."/>
            <person name="Cheng J.F."/>
            <person name="Lucas S."/>
            <person name="Land M."/>
            <person name="Chen F."/>
            <person name="Bruce D."/>
            <person name="Goodwin L."/>
            <person name="Pitluck S."/>
            <person name="Ivanova N."/>
            <person name="Mavromatis K."/>
            <person name="Mikhailova N."/>
            <person name="Pati A."/>
            <person name="Chen A."/>
            <person name="Palaniappan K."/>
            <person name="Hauser L."/>
            <person name="Chang Y.J."/>
            <person name="Jeffries C.D."/>
            <person name="Munk C."/>
            <person name="Kiss H."/>
            <person name="Chain P."/>
            <person name="Han C."/>
            <person name="Brettin T."/>
            <person name="Detter J.C."/>
            <person name="Schuler E."/>
            <person name="Goker M."/>
            <person name="Rohde M."/>
            <person name="Bristow J."/>
            <person name="Eisen J.A."/>
            <person name="Markowitz V."/>
            <person name="Hugenholtz P."/>
            <person name="Kyrpides N.C."/>
            <person name="Klenk H.P."/>
        </authorList>
    </citation>
    <scope>NUCLEOTIDE SEQUENCE [LARGE SCALE GENOMIC DNA]</scope>
    <source>
        <strain evidence="7">ATCC 49802 / DSM 20745 / S 6022</strain>
    </source>
</reference>
<dbReference type="GO" id="GO:0016740">
    <property type="term" value="F:transferase activity"/>
    <property type="evidence" value="ECO:0007669"/>
    <property type="project" value="UniProtKB-KW"/>
</dbReference>
<dbReference type="PROSITE" id="PS51350">
    <property type="entry name" value="PTS_HPR_DOM"/>
    <property type="match status" value="1"/>
</dbReference>
<reference evidence="7" key="1">
    <citation type="submission" date="2009-11" db="EMBL/GenBank/DDBJ databases">
        <title>The complete chromosome 2 of Sphaerobacter thermophilus DSM 20745.</title>
        <authorList>
            <person name="Lucas S."/>
            <person name="Copeland A."/>
            <person name="Lapidus A."/>
            <person name="Glavina del Rio T."/>
            <person name="Dalin E."/>
            <person name="Tice H."/>
            <person name="Bruce D."/>
            <person name="Goodwin L."/>
            <person name="Pitluck S."/>
            <person name="Kyrpides N."/>
            <person name="Mavromatis K."/>
            <person name="Ivanova N."/>
            <person name="Mikhailova N."/>
            <person name="LaButti K.M."/>
            <person name="Clum A."/>
            <person name="Sun H.I."/>
            <person name="Brettin T."/>
            <person name="Detter J.C."/>
            <person name="Han C."/>
            <person name="Larimer F."/>
            <person name="Land M."/>
            <person name="Hauser L."/>
            <person name="Markowitz V."/>
            <person name="Cheng J.F."/>
            <person name="Hugenholtz P."/>
            <person name="Woyke T."/>
            <person name="Wu D."/>
            <person name="Steenblock K."/>
            <person name="Schneider S."/>
            <person name="Pukall R."/>
            <person name="Goeker M."/>
            <person name="Klenk H.P."/>
            <person name="Eisen J.A."/>
        </authorList>
    </citation>
    <scope>NUCLEOTIDE SEQUENCE [LARGE SCALE GENOMIC DNA]</scope>
    <source>
        <strain evidence="7">ATCC 49802 / DSM 20745 / S 6022</strain>
    </source>
</reference>
<dbReference type="SUPFAM" id="SSF55594">
    <property type="entry name" value="HPr-like"/>
    <property type="match status" value="1"/>
</dbReference>
<accession>D1C9M6</accession>
<evidence type="ECO:0000259" key="5">
    <source>
        <dbReference type="PROSITE" id="PS51350"/>
    </source>
</evidence>
<evidence type="ECO:0000256" key="2">
    <source>
        <dbReference type="ARBA" id="ARBA00010736"/>
    </source>
</evidence>
<dbReference type="CDD" id="cd00367">
    <property type="entry name" value="PTS-HPr_like"/>
    <property type="match status" value="1"/>
</dbReference>
<sequence length="91" mass="9959">MTEARLTITNPVGLHARPAALFVRTAAGFQAAVRVRNLTRDPEREADAKSILSLMTLGVEHGHEILIRAEGPDEEAAIAALRDLVETNFRE</sequence>
<dbReference type="STRING" id="479434.Sthe_3119"/>
<organism evidence="6 7">
    <name type="scientific">Sphaerobacter thermophilus (strain ATCC 49802 / DSM 20745 / KCCM 41009 / NCIMB 13125 / S 6022)</name>
    <dbReference type="NCBI Taxonomy" id="479434"/>
    <lineage>
        <taxon>Bacteria</taxon>
        <taxon>Pseudomonadati</taxon>
        <taxon>Thermomicrobiota</taxon>
        <taxon>Thermomicrobia</taxon>
        <taxon>Sphaerobacterales</taxon>
        <taxon>Sphaerobacterineae</taxon>
        <taxon>Sphaerobacteraceae</taxon>
        <taxon>Sphaerobacter</taxon>
    </lineage>
</organism>
<evidence type="ECO:0000256" key="4">
    <source>
        <dbReference type="ARBA" id="ARBA00022683"/>
    </source>
</evidence>
<dbReference type="EMBL" id="CP001824">
    <property type="protein sequence ID" value="ACZ40519.1"/>
    <property type="molecule type" value="Genomic_DNA"/>
</dbReference>
<dbReference type="eggNOG" id="COG1925">
    <property type="taxonomic scope" value="Bacteria"/>
</dbReference>
<dbReference type="InterPro" id="IPR050399">
    <property type="entry name" value="HPr"/>
</dbReference>
<dbReference type="GO" id="GO:0005737">
    <property type="term" value="C:cytoplasm"/>
    <property type="evidence" value="ECO:0007669"/>
    <property type="project" value="UniProtKB-SubCell"/>
</dbReference>
<evidence type="ECO:0000313" key="7">
    <source>
        <dbReference type="Proteomes" id="UP000002027"/>
    </source>
</evidence>
<keyword evidence="3" id="KW-0963">Cytoplasm</keyword>
<protein>
    <submittedName>
        <fullName evidence="6">Phosphotransferase system, phosphocarrier protein HPr</fullName>
    </submittedName>
</protein>